<proteinExistence type="predicted"/>
<reference evidence="2" key="1">
    <citation type="submission" date="2019-02" db="EMBL/GenBank/DDBJ databases">
        <authorList>
            <person name="Gruber-Vodicka R. H."/>
            <person name="Seah K. B. B."/>
        </authorList>
    </citation>
    <scope>NUCLEOTIDE SEQUENCE</scope>
    <source>
        <strain evidence="2">BECK_BZ106</strain>
        <strain evidence="1">BECK_BZ15</strain>
    </source>
</reference>
<accession>A0A450TPW4</accession>
<name>A0A450TPW4_9GAMM</name>
<organism evidence="2">
    <name type="scientific">Candidatus Kentrum sp. FW</name>
    <dbReference type="NCBI Taxonomy" id="2126338"/>
    <lineage>
        <taxon>Bacteria</taxon>
        <taxon>Pseudomonadati</taxon>
        <taxon>Pseudomonadota</taxon>
        <taxon>Gammaproteobacteria</taxon>
        <taxon>Candidatus Kentrum</taxon>
    </lineage>
</organism>
<evidence type="ECO:0000313" key="1">
    <source>
        <dbReference type="EMBL" id="VFJ63971.1"/>
    </source>
</evidence>
<dbReference type="AlphaFoldDB" id="A0A450TPW4"/>
<dbReference type="EMBL" id="CAADFD010000178">
    <property type="protein sequence ID" value="VFJ70050.1"/>
    <property type="molecule type" value="Genomic_DNA"/>
</dbReference>
<protein>
    <submittedName>
        <fullName evidence="2">Uncharacterized protein</fullName>
    </submittedName>
</protein>
<sequence>MLTEFGTLMESVMSRDDTRLALGGEVMRQATQVYDYVKTTAEAAHPTSSPWPISWANWKVTK</sequence>
<gene>
    <name evidence="1" type="ORF">BECKFW1821A_GA0114235_11612</name>
    <name evidence="2" type="ORF">BECKFW1821B_GA0114236_11782</name>
</gene>
<dbReference type="EMBL" id="CAADEW010000161">
    <property type="protein sequence ID" value="VFJ63971.1"/>
    <property type="molecule type" value="Genomic_DNA"/>
</dbReference>
<evidence type="ECO:0000313" key="2">
    <source>
        <dbReference type="EMBL" id="VFJ70050.1"/>
    </source>
</evidence>